<dbReference type="InterPro" id="IPR050393">
    <property type="entry name" value="MFP_Efflux_Pump"/>
</dbReference>
<dbReference type="Gene3D" id="2.40.50.100">
    <property type="match status" value="1"/>
</dbReference>
<dbReference type="OrthoDB" id="8958519at2"/>
<evidence type="ECO:0000313" key="5">
    <source>
        <dbReference type="EMBL" id="PSU50499.1"/>
    </source>
</evidence>
<sequence length="384" mass="41692">MNQNKQSSHSEKPQAPQLIEQPLASSSLPSKKQVSIQAITQSVLCLCIGLFVFYLVADRFIPNTDMARVRSHVIPVTPLVSGSIIDVLVKPNDVVEAGDALIRIDPSNYEIALKEAEQGLKRAGKQIGVQTASVAVAQAKLSDALAHQENVRSQASRVLAMVDKGIVTKADADKTRASLASAKAQVASASANLEQAKEQLGQTGSDNIDIQSALLALQKAQLNVERTVVRAPAFGGVSNFRLDEGYYAREGQPLLTFVSGEDIWLEAYFRENSLGNVQAGNNVEVALDYAPGDVFKGQVISIDYGVNWGESSQAGQLASVGAQTGWLRQTQRFPVMIRFDNESAKGLLRVGGQADVMVYTKEQSIMNIFGRVWIRLLSWMSYVR</sequence>
<dbReference type="Pfam" id="PF25963">
    <property type="entry name" value="Beta-barrel_AAEA"/>
    <property type="match status" value="1"/>
</dbReference>
<evidence type="ECO:0000256" key="2">
    <source>
        <dbReference type="SAM" id="Phobius"/>
    </source>
</evidence>
<reference evidence="5 6" key="1">
    <citation type="submission" date="2018-01" db="EMBL/GenBank/DDBJ databases">
        <title>Whole genome sequencing of Histamine producing bacteria.</title>
        <authorList>
            <person name="Butler K."/>
        </authorList>
    </citation>
    <scope>NUCLEOTIDE SEQUENCE [LARGE SCALE GENOMIC DNA]</scope>
    <source>
        <strain evidence="5 6">JCM 12947</strain>
    </source>
</reference>
<dbReference type="PANTHER" id="PTHR30367">
    <property type="entry name" value="P-HYDROXYBENZOIC ACID EFFLUX PUMP SUBUNIT AAEA-RELATED"/>
    <property type="match status" value="1"/>
</dbReference>
<keyword evidence="2" id="KW-1133">Transmembrane helix</keyword>
<dbReference type="AlphaFoldDB" id="A0A2T3JN70"/>
<gene>
    <name evidence="5" type="ORF">C9J12_04025</name>
</gene>
<evidence type="ECO:0000313" key="6">
    <source>
        <dbReference type="Proteomes" id="UP000240987"/>
    </source>
</evidence>
<evidence type="ECO:0000259" key="3">
    <source>
        <dbReference type="Pfam" id="PF25917"/>
    </source>
</evidence>
<feature type="transmembrane region" description="Helical" evidence="2">
    <location>
        <begin position="38"/>
        <end position="57"/>
    </location>
</feature>
<comment type="similarity">
    <text evidence="1">Belongs to the membrane fusion protein (MFP) (TC 8.A.1) family.</text>
</comment>
<dbReference type="SUPFAM" id="SSF56954">
    <property type="entry name" value="Outer membrane efflux proteins (OEP)"/>
    <property type="match status" value="1"/>
</dbReference>
<dbReference type="InterPro" id="IPR058625">
    <property type="entry name" value="MdtA-like_BSH"/>
</dbReference>
<keyword evidence="6" id="KW-1185">Reference proteome</keyword>
<accession>A0A2T3JN70</accession>
<organism evidence="5 6">
    <name type="scientific">Photobacterium frigidiphilum</name>
    <dbReference type="NCBI Taxonomy" id="264736"/>
    <lineage>
        <taxon>Bacteria</taxon>
        <taxon>Pseudomonadati</taxon>
        <taxon>Pseudomonadota</taxon>
        <taxon>Gammaproteobacteria</taxon>
        <taxon>Vibrionales</taxon>
        <taxon>Vibrionaceae</taxon>
        <taxon>Photobacterium</taxon>
    </lineage>
</organism>
<dbReference type="Gene3D" id="1.10.287.470">
    <property type="entry name" value="Helix hairpin bin"/>
    <property type="match status" value="1"/>
</dbReference>
<dbReference type="RefSeq" id="WP_107241532.1">
    <property type="nucleotide sequence ID" value="NZ_PYMJ01000003.1"/>
</dbReference>
<comment type="caution">
    <text evidence="5">The sequence shown here is derived from an EMBL/GenBank/DDBJ whole genome shotgun (WGS) entry which is preliminary data.</text>
</comment>
<keyword evidence="2" id="KW-0812">Transmembrane</keyword>
<dbReference type="PANTHER" id="PTHR30367:SF6">
    <property type="entry name" value="SECRETION PROTEIN-RELATED"/>
    <property type="match status" value="1"/>
</dbReference>
<dbReference type="Pfam" id="PF25917">
    <property type="entry name" value="BSH_RND"/>
    <property type="match status" value="1"/>
</dbReference>
<keyword evidence="2" id="KW-0472">Membrane</keyword>
<feature type="domain" description="p-hydroxybenzoic acid efflux pump subunit AaeA-like beta-barrel" evidence="4">
    <location>
        <begin position="264"/>
        <end position="358"/>
    </location>
</feature>
<protein>
    <submittedName>
        <fullName evidence="5">HlyD family secretion protein</fullName>
    </submittedName>
</protein>
<evidence type="ECO:0000256" key="1">
    <source>
        <dbReference type="ARBA" id="ARBA00009477"/>
    </source>
</evidence>
<dbReference type="Gene3D" id="2.40.30.170">
    <property type="match status" value="1"/>
</dbReference>
<dbReference type="EMBL" id="PYMJ01000003">
    <property type="protein sequence ID" value="PSU50499.1"/>
    <property type="molecule type" value="Genomic_DNA"/>
</dbReference>
<dbReference type="SUPFAM" id="SSF111369">
    <property type="entry name" value="HlyD-like secretion proteins"/>
    <property type="match status" value="1"/>
</dbReference>
<evidence type="ECO:0000259" key="4">
    <source>
        <dbReference type="Pfam" id="PF25963"/>
    </source>
</evidence>
<feature type="domain" description="Multidrug resistance protein MdtA-like barrel-sandwich hybrid" evidence="3">
    <location>
        <begin position="74"/>
        <end position="254"/>
    </location>
</feature>
<dbReference type="Proteomes" id="UP000240987">
    <property type="component" value="Unassembled WGS sequence"/>
</dbReference>
<name>A0A2T3JN70_9GAMM</name>
<proteinExistence type="inferred from homology"/>
<dbReference type="InterPro" id="IPR058634">
    <property type="entry name" value="AaeA-lik-b-barrel"/>
</dbReference>